<dbReference type="AlphaFoldDB" id="A0A225DN33"/>
<feature type="region of interest" description="Disordered" evidence="1">
    <location>
        <begin position="261"/>
        <end position="314"/>
    </location>
</feature>
<dbReference type="GO" id="GO:0005886">
    <property type="term" value="C:plasma membrane"/>
    <property type="evidence" value="ECO:0007669"/>
    <property type="project" value="TreeGrafter"/>
</dbReference>
<dbReference type="Gene3D" id="3.30.300.160">
    <property type="entry name" value="Type II secretion system, protein E, N-terminal domain"/>
    <property type="match status" value="1"/>
</dbReference>
<dbReference type="PANTHER" id="PTHR30258:SF1">
    <property type="entry name" value="PROTEIN TRANSPORT PROTEIN HOFB HOMOLOG"/>
    <property type="match status" value="1"/>
</dbReference>
<accession>A0A225DN33</accession>
<evidence type="ECO:0000313" key="3">
    <source>
        <dbReference type="EMBL" id="OWK38846.1"/>
    </source>
</evidence>
<proteinExistence type="predicted"/>
<keyword evidence="4" id="KW-1185">Reference proteome</keyword>
<dbReference type="RefSeq" id="WP_088257206.1">
    <property type="nucleotide sequence ID" value="NZ_NIDE01000013.1"/>
</dbReference>
<evidence type="ECO:0000259" key="2">
    <source>
        <dbReference type="Pfam" id="PF05157"/>
    </source>
</evidence>
<evidence type="ECO:0000313" key="4">
    <source>
        <dbReference type="Proteomes" id="UP000214646"/>
    </source>
</evidence>
<feature type="compositionally biased region" description="Pro residues" evidence="1">
    <location>
        <begin position="270"/>
        <end position="289"/>
    </location>
</feature>
<dbReference type="FunFam" id="3.30.300.160:FF:000002">
    <property type="entry name" value="Type II secretion system protein E"/>
    <property type="match status" value="1"/>
</dbReference>
<dbReference type="InterPro" id="IPR007831">
    <property type="entry name" value="T2SS_GspE_N"/>
</dbReference>
<protein>
    <submittedName>
        <fullName evidence="3">General secretion pathway protein E</fullName>
    </submittedName>
</protein>
<dbReference type="Proteomes" id="UP000214646">
    <property type="component" value="Unassembled WGS sequence"/>
</dbReference>
<dbReference type="SUPFAM" id="SSF160246">
    <property type="entry name" value="EspE N-terminal domain-like"/>
    <property type="match status" value="1"/>
</dbReference>
<dbReference type="GO" id="GO:0016887">
    <property type="term" value="F:ATP hydrolysis activity"/>
    <property type="evidence" value="ECO:0007669"/>
    <property type="project" value="TreeGrafter"/>
</dbReference>
<sequence>MNSRQIIRVNVTAYDGPTPAIVVVAATSGDTLAAVFDSVRRQRDLPGGPDEWAFVYEGRVQLPDTALRTLAHSLPGANETAVWLDLKRESRGDFTDILIRNNVLNGEQLLEARLLASSQGISLQEAIARKHYATPAEIAQAVEAVTPAAGAFNGVPFIDLTTIEIPRAILELVPESVARENLVLPLSLDGNVLNLVMADPNNIEAIQKLQFILNKDVRPVLATQEQILEAINRYYVPSETESVDSMLVVFTDTAIEFTKFERDRPGSVTAPPPQVTGPVPPRVAAPPAPRSAAPAPTRSTAPAPSVATPPPATRARARASASVAWAPADDELRSAVAVKRRATVRYYDRMNLQRSYPLLVILSAEEIQEIVKKAVKQAESASFQVEAGSYVEVEPILPGCNCYPPKETVPVTNEPFTATFWVVPHLLGKVRGARVVVRQDGRVLAEVPLEPRVTKQTLAVIFGMLGLVSPYLSMGLKTLKMDFESQKEQQFALYQQAGLWLLENVRPEWIGFGLLGLAVACYFWMRPHRRDVFWDITPKPVRP</sequence>
<organism evidence="3 4">
    <name type="scientific">Fimbriiglobus ruber</name>
    <dbReference type="NCBI Taxonomy" id="1908690"/>
    <lineage>
        <taxon>Bacteria</taxon>
        <taxon>Pseudomonadati</taxon>
        <taxon>Planctomycetota</taxon>
        <taxon>Planctomycetia</taxon>
        <taxon>Gemmatales</taxon>
        <taxon>Gemmataceae</taxon>
        <taxon>Fimbriiglobus</taxon>
    </lineage>
</organism>
<dbReference type="OrthoDB" id="9853854at2"/>
<feature type="domain" description="Type II secretion system protein GspE N-terminal" evidence="2">
    <location>
        <begin position="154"/>
        <end position="239"/>
    </location>
</feature>
<dbReference type="InterPro" id="IPR037257">
    <property type="entry name" value="T2SS_E_N_sf"/>
</dbReference>
<dbReference type="Pfam" id="PF05157">
    <property type="entry name" value="MshEN"/>
    <property type="match status" value="1"/>
</dbReference>
<feature type="compositionally biased region" description="Low complexity" evidence="1">
    <location>
        <begin position="290"/>
        <end position="306"/>
    </location>
</feature>
<gene>
    <name evidence="3" type="ORF">FRUB_06351</name>
</gene>
<dbReference type="PANTHER" id="PTHR30258">
    <property type="entry name" value="TYPE II SECRETION SYSTEM PROTEIN GSPE-RELATED"/>
    <property type="match status" value="1"/>
</dbReference>
<reference evidence="4" key="1">
    <citation type="submission" date="2017-06" db="EMBL/GenBank/DDBJ databases">
        <title>Genome analysis of Fimbriiglobus ruber SP5, the first member of the order Planctomycetales with confirmed chitinolytic capability.</title>
        <authorList>
            <person name="Ravin N.V."/>
            <person name="Rakitin A.L."/>
            <person name="Ivanova A.A."/>
            <person name="Beletsky A.V."/>
            <person name="Kulichevskaya I.S."/>
            <person name="Mardanov A.V."/>
            <person name="Dedysh S.N."/>
        </authorList>
    </citation>
    <scope>NUCLEOTIDE SEQUENCE [LARGE SCALE GENOMIC DNA]</scope>
    <source>
        <strain evidence="4">SP5</strain>
    </source>
</reference>
<comment type="caution">
    <text evidence="3">The sequence shown here is derived from an EMBL/GenBank/DDBJ whole genome shotgun (WGS) entry which is preliminary data.</text>
</comment>
<dbReference type="EMBL" id="NIDE01000013">
    <property type="protein sequence ID" value="OWK38846.1"/>
    <property type="molecule type" value="Genomic_DNA"/>
</dbReference>
<evidence type="ECO:0000256" key="1">
    <source>
        <dbReference type="SAM" id="MobiDB-lite"/>
    </source>
</evidence>
<name>A0A225DN33_9BACT</name>